<reference evidence="9 10" key="1">
    <citation type="journal article" date="2017" name="ISME J.">
        <title>Energy and carbon metabolisms in a deep terrestrial subsurface fluid microbial community.</title>
        <authorList>
            <person name="Momper L."/>
            <person name="Jungbluth S.P."/>
            <person name="Lee M.D."/>
            <person name="Amend J.P."/>
        </authorList>
    </citation>
    <scope>NUCLEOTIDE SEQUENCE [LARGE SCALE GENOMIC DNA]</scope>
    <source>
        <strain evidence="9">SURF_26</strain>
    </source>
</reference>
<dbReference type="CDD" id="cd11334">
    <property type="entry name" value="AmyAc_TreS"/>
    <property type="match status" value="1"/>
</dbReference>
<dbReference type="GO" id="GO:0005975">
    <property type="term" value="P:carbohydrate metabolic process"/>
    <property type="evidence" value="ECO:0007669"/>
    <property type="project" value="InterPro"/>
</dbReference>
<dbReference type="InterPro" id="IPR032091">
    <property type="entry name" value="Malt_amylase-like_C"/>
</dbReference>
<dbReference type="InterPro" id="IPR045857">
    <property type="entry name" value="O16G_dom_2"/>
</dbReference>
<sequence>MAKKDHQSDDDPQWYKDAIIYETHVRAFFDSNDDGIGDFKGMTEKLDYLQSLGITALWLLPFYPSPLRDDGYDIADYYNVHPDYGTLKDFKNFLSAAHKRGIKVITELVINHTSSEHEWFRNSRRARPGSNAREFYVWSDTPDKYKDARIIFQDFESSNWSWDSIAQAYYWHRFYSHQPDLNFDNPAVGKAVFRALDFWLRMGVDGMRLDAVPYLFERDGTNCENLPETHEFLKKLRAHIDQTYKNKMLLAEANQWPEDAAAYFGNGDECHMAFHFPLMPRMFMAVQMEDSFPIIDILKSTPKIPSACEWAIFLRNHDELTLEMVTDEERDYMYRMYAKDPRARINVGIRRRLAPLLRNNRRKIELINILLFSLPGTPVLYYGDEIGMGDNYYLGDRNGVRTPMQWTPDRNAGFSKTNPQQLYLPVITDPEYHYEAINVETQDRNPSSLLWWMKRVIAMRKRLPALVKGDLKILIPSNGKVLAFTRSYQNETILVVANLSRFTQVLNLDLAEYEGYKPVEVFSLNEFPPIRRKPYVLTMSPYAHYWISLVRELESIHVSTTCSSMPVITTAGWRNVLTEGHKQKLTSDILPGYLKSCTWFKAREKAIRKIDIVEDAIIRHESSAYHLLFLSISFNEGSPDTYFLPISLQPQKDAQRIIEDYPKRIITTIMIDNEDSIIYDSTCDESFHKALLTHILSRKRIRGKQGDFTASTLIKHTHAGISENFHALSHPLEAEQHNSSVIYGKSLIAKLYRRIETGTNPELDITHHLSTETRFEHIPPFVGALEYTTPDNEPATVAIIQKYMEHTADAWTYTVDAVSAYFESVLSGKDELADMDFELPAMLDVDPDNVPVFMQDLLGGAYLQMAELLGKRTGELHLALAEITDSTFQPQAFSTLYQRSVCQSIQSLVRRNFLQIKKYKSLLPENIRKEAEAIASSEQKIVNRLETINQKKFHAMKIRIHGDYHLKQVLFTGKDFVIIDFEGEPARTLSERRLKHSPLKDTAGMIRSFHYAAYSALFLLHSVRPEDRTLIEKWIEPWHRFSSGAFMFGYLNTIQDSGLIPEIHEDLEALLQAFLIEKAVYEIGYELHNRPDWTIIPIRGINHIMKSTF</sequence>
<dbReference type="FunFam" id="3.20.20.80:FF:000055">
    <property type="entry name" value="Trehalose synthase"/>
    <property type="match status" value="1"/>
</dbReference>
<feature type="domain" description="Glycosyl hydrolase family 13 catalytic" evidence="8">
    <location>
        <begin position="22"/>
        <end position="421"/>
    </location>
</feature>
<dbReference type="Gene3D" id="2.60.40.1180">
    <property type="entry name" value="Golgi alpha-mannosidase II"/>
    <property type="match status" value="1"/>
</dbReference>
<dbReference type="Pfam" id="PF00128">
    <property type="entry name" value="Alpha-amylase"/>
    <property type="match status" value="1"/>
</dbReference>
<dbReference type="InterPro" id="IPR013780">
    <property type="entry name" value="Glyco_hydro_b"/>
</dbReference>
<dbReference type="InterPro" id="IPR011009">
    <property type="entry name" value="Kinase-like_dom_sf"/>
</dbReference>
<evidence type="ECO:0000313" key="9">
    <source>
        <dbReference type="EMBL" id="RJP55902.1"/>
    </source>
</evidence>
<dbReference type="Gene3D" id="3.90.1200.10">
    <property type="match status" value="1"/>
</dbReference>
<proteinExistence type="inferred from homology"/>
<protein>
    <recommendedName>
        <fullName evidence="3">maltose alpha-D-glucosyltransferase</fullName>
        <ecNumber evidence="3">5.4.99.16</ecNumber>
    </recommendedName>
    <alternativeName>
        <fullName evidence="7">Maltose alpha-D-glucosyltransferase</fullName>
    </alternativeName>
</protein>
<evidence type="ECO:0000259" key="8">
    <source>
        <dbReference type="SMART" id="SM00642"/>
    </source>
</evidence>
<dbReference type="EMBL" id="QZJZ01000105">
    <property type="protein sequence ID" value="RJP55902.1"/>
    <property type="molecule type" value="Genomic_DNA"/>
</dbReference>
<name>A0A3A4R146_9BACT</name>
<dbReference type="GO" id="GO:0016740">
    <property type="term" value="F:transferase activity"/>
    <property type="evidence" value="ECO:0007669"/>
    <property type="project" value="UniProtKB-KW"/>
</dbReference>
<dbReference type="PANTHER" id="PTHR10357">
    <property type="entry name" value="ALPHA-AMYLASE FAMILY MEMBER"/>
    <property type="match status" value="1"/>
</dbReference>
<comment type="caution">
    <text evidence="9">The sequence shown here is derived from an EMBL/GenBank/DDBJ whole genome shotgun (WGS) entry which is preliminary data.</text>
</comment>
<organism evidence="9 10">
    <name type="scientific">Candidatus Auribacter fodinae</name>
    <dbReference type="NCBI Taxonomy" id="2093366"/>
    <lineage>
        <taxon>Bacteria</taxon>
        <taxon>Pseudomonadati</taxon>
        <taxon>Candidatus Auribacterota</taxon>
        <taxon>Candidatus Auribacteria</taxon>
        <taxon>Candidatus Auribacterales</taxon>
        <taxon>Candidatus Auribacteraceae</taxon>
        <taxon>Candidatus Auribacter</taxon>
    </lineage>
</organism>
<keyword evidence="6 9" id="KW-0413">Isomerase</keyword>
<evidence type="ECO:0000256" key="2">
    <source>
        <dbReference type="ARBA" id="ARBA00005496"/>
    </source>
</evidence>
<comment type="similarity">
    <text evidence="2">Belongs to the glycosyl hydrolase 13 family. TreS subfamily.</text>
</comment>
<dbReference type="EC" id="5.4.99.16" evidence="3"/>
<dbReference type="NCBIfam" id="TIGR02456">
    <property type="entry name" value="treS_nterm"/>
    <property type="match status" value="1"/>
</dbReference>
<keyword evidence="4" id="KW-0479">Metal-binding</keyword>
<accession>A0A3A4R146</accession>
<dbReference type="GO" id="GO:0047471">
    <property type="term" value="F:maltose alpha-D-glucosyltransferase activity"/>
    <property type="evidence" value="ECO:0007669"/>
    <property type="project" value="UniProtKB-EC"/>
</dbReference>
<evidence type="ECO:0000256" key="5">
    <source>
        <dbReference type="ARBA" id="ARBA00022837"/>
    </source>
</evidence>
<dbReference type="Gene3D" id="3.90.400.10">
    <property type="entry name" value="Oligo-1,6-glucosidase, Domain 2"/>
    <property type="match status" value="1"/>
</dbReference>
<comment type="catalytic activity">
    <reaction evidence="1">
        <text>D-maltose = alpha,alpha-trehalose</text>
        <dbReference type="Rhea" id="RHEA:15145"/>
        <dbReference type="ChEBI" id="CHEBI:16551"/>
        <dbReference type="ChEBI" id="CHEBI:17306"/>
        <dbReference type="EC" id="5.4.99.16"/>
    </reaction>
</comment>
<keyword evidence="5" id="KW-0106">Calcium</keyword>
<dbReference type="Pfam" id="PF16657">
    <property type="entry name" value="Malt_amylase_C"/>
    <property type="match status" value="1"/>
</dbReference>
<dbReference type="InterPro" id="IPR017853">
    <property type="entry name" value="GH"/>
</dbReference>
<evidence type="ECO:0000256" key="3">
    <source>
        <dbReference type="ARBA" id="ARBA00012619"/>
    </source>
</evidence>
<dbReference type="SMART" id="SM00642">
    <property type="entry name" value="Aamy"/>
    <property type="match status" value="1"/>
</dbReference>
<evidence type="ECO:0000256" key="7">
    <source>
        <dbReference type="ARBA" id="ARBA00031378"/>
    </source>
</evidence>
<evidence type="ECO:0000256" key="1">
    <source>
        <dbReference type="ARBA" id="ARBA00001595"/>
    </source>
</evidence>
<dbReference type="SUPFAM" id="SSF51445">
    <property type="entry name" value="(Trans)glycosidases"/>
    <property type="match status" value="1"/>
</dbReference>
<dbReference type="InterPro" id="IPR006047">
    <property type="entry name" value="GH13_cat_dom"/>
</dbReference>
<dbReference type="Proteomes" id="UP000266426">
    <property type="component" value="Unassembled WGS sequence"/>
</dbReference>
<evidence type="ECO:0000313" key="10">
    <source>
        <dbReference type="Proteomes" id="UP000266426"/>
    </source>
</evidence>
<dbReference type="PANTHER" id="PTHR10357:SF219">
    <property type="entry name" value="MALTOSE ALPHA-D-GLUCOSYLTRANSFERASE"/>
    <property type="match status" value="1"/>
</dbReference>
<dbReference type="InterPro" id="IPR012810">
    <property type="entry name" value="TreS/a-amylase_N"/>
</dbReference>
<dbReference type="GO" id="GO:0046872">
    <property type="term" value="F:metal ion binding"/>
    <property type="evidence" value="ECO:0007669"/>
    <property type="project" value="UniProtKB-KW"/>
</dbReference>
<keyword evidence="9" id="KW-0808">Transferase</keyword>
<evidence type="ECO:0000256" key="4">
    <source>
        <dbReference type="ARBA" id="ARBA00022723"/>
    </source>
</evidence>
<gene>
    <name evidence="9" type="primary">treS</name>
    <name evidence="9" type="ORF">C4541_13415</name>
</gene>
<evidence type="ECO:0000256" key="6">
    <source>
        <dbReference type="ARBA" id="ARBA00023235"/>
    </source>
</evidence>
<dbReference type="AlphaFoldDB" id="A0A3A4R146"/>
<dbReference type="Gene3D" id="3.20.20.80">
    <property type="entry name" value="Glycosidases"/>
    <property type="match status" value="1"/>
</dbReference>
<dbReference type="InterPro" id="IPR012811">
    <property type="entry name" value="TreS_maltokin_C_dom"/>
</dbReference>
<dbReference type="SUPFAM" id="SSF51011">
    <property type="entry name" value="Glycosyl hydrolase domain"/>
    <property type="match status" value="1"/>
</dbReference>
<dbReference type="NCBIfam" id="TIGR02457">
    <property type="entry name" value="TreS_Cterm"/>
    <property type="match status" value="1"/>
</dbReference>
<dbReference type="SUPFAM" id="SSF56112">
    <property type="entry name" value="Protein kinase-like (PK-like)"/>
    <property type="match status" value="1"/>
</dbReference>